<evidence type="ECO:0000256" key="2">
    <source>
        <dbReference type="SAM" id="MobiDB-lite"/>
    </source>
</evidence>
<dbReference type="AlphaFoldDB" id="A0A6A7Y5I4"/>
<reference evidence="5 6" key="1">
    <citation type="submission" date="2019-09" db="EMBL/GenBank/DDBJ databases">
        <title>Segnochrobactrum spirostomi gen. nov., sp. nov., isolated from the ciliate Spirostomum cf. yagiui and description of a novel family, Segnochrobactraceae fam. nov. within the order Rhizobiales of the class Alphaproteobacteria.</title>
        <authorList>
            <person name="Akter S."/>
            <person name="Shazib S.U.A."/>
            <person name="Shin M.K."/>
        </authorList>
    </citation>
    <scope>NUCLEOTIDE SEQUENCE [LARGE SCALE GENOMIC DNA]</scope>
    <source>
        <strain evidence="5 6">Sp-1</strain>
    </source>
</reference>
<keyword evidence="3" id="KW-0732">Signal</keyword>
<dbReference type="InterPro" id="IPR050570">
    <property type="entry name" value="Cell_wall_metabolism_enzyme"/>
</dbReference>
<dbReference type="PANTHER" id="PTHR21666">
    <property type="entry name" value="PEPTIDASE-RELATED"/>
    <property type="match status" value="1"/>
</dbReference>
<feature type="region of interest" description="Disordered" evidence="2">
    <location>
        <begin position="243"/>
        <end position="289"/>
    </location>
</feature>
<dbReference type="InterPro" id="IPR016047">
    <property type="entry name" value="M23ase_b-sheet_dom"/>
</dbReference>
<dbReference type="InterPro" id="IPR018392">
    <property type="entry name" value="LysM"/>
</dbReference>
<dbReference type="PROSITE" id="PS51257">
    <property type="entry name" value="PROKAR_LIPOPROTEIN"/>
    <property type="match status" value="1"/>
</dbReference>
<accession>A0A6A7Y5I4</accession>
<sequence>MLKAKIITPGGTLRVAGLLVLAASAAGCSDISRFSEGPIFTASTPNQQAVMGSQDMAMATPLQSSPAGSVSSSSLPPPSGAGAAPVQTASLAATGAAVTYKNWSTVNGTTITAQPGDTAASLSNRYGVPADAIVAVNRLGGPTVPLAGRQIVIPAYFTGAAPQVAAAPAVAQPVATAGLTAGTHTVTPGETLYSIARKYHVAPSAIAQANGLAPNTEIKIGATLRIPGASAAGTQVASVAPTAVQPIGAPPTTLNDQATKISEPPIPPADPNAAAATTPAAPGVPAAPADAAGASTQVASLPAAAGAGGKVASDAAKADSAAGAQADEDQGGSGFRWPVRGRIVAGFGKKPNGEQNDGINIAVPEGTPVKAAEAGVVIYAGNELTGFGNLVLIRHEGGWVTAYAHNKDLLVKRGEQVRRGQVIANAGATGTVSQPQVHFELRKGSQPVDPLPHLSGA</sequence>
<name>A0A6A7Y5I4_9HYPH</name>
<dbReference type="EMBL" id="VWNA01000001">
    <property type="protein sequence ID" value="MQT14454.1"/>
    <property type="molecule type" value="Genomic_DNA"/>
</dbReference>
<dbReference type="PANTHER" id="PTHR21666:SF263">
    <property type="entry name" value="MUREIN HYDROLASE ACTIVATOR NLPD"/>
    <property type="match status" value="1"/>
</dbReference>
<evidence type="ECO:0000256" key="3">
    <source>
        <dbReference type="SAM" id="SignalP"/>
    </source>
</evidence>
<evidence type="ECO:0000256" key="1">
    <source>
        <dbReference type="ARBA" id="ARBA00038420"/>
    </source>
</evidence>
<comment type="caution">
    <text evidence="5">The sequence shown here is derived from an EMBL/GenBank/DDBJ whole genome shotgun (WGS) entry which is preliminary data.</text>
</comment>
<keyword evidence="6" id="KW-1185">Reference proteome</keyword>
<dbReference type="Proteomes" id="UP000332515">
    <property type="component" value="Unassembled WGS sequence"/>
</dbReference>
<feature type="domain" description="LysM" evidence="4">
    <location>
        <begin position="182"/>
        <end position="226"/>
    </location>
</feature>
<dbReference type="PROSITE" id="PS51782">
    <property type="entry name" value="LYSM"/>
    <property type="match status" value="2"/>
</dbReference>
<dbReference type="RefSeq" id="WP_153485200.1">
    <property type="nucleotide sequence ID" value="NZ_VWNA01000001.1"/>
</dbReference>
<feature type="compositionally biased region" description="Low complexity" evidence="2">
    <location>
        <begin position="61"/>
        <end position="86"/>
    </location>
</feature>
<protein>
    <submittedName>
        <fullName evidence="5">LysM peptidoglycan-binding domain-containing M23 family metallopeptidase</fullName>
    </submittedName>
</protein>
<feature type="chain" id="PRO_5025481235" evidence="3">
    <location>
        <begin position="26"/>
        <end position="457"/>
    </location>
</feature>
<feature type="domain" description="LysM" evidence="4">
    <location>
        <begin position="109"/>
        <end position="153"/>
    </location>
</feature>
<dbReference type="Gene3D" id="2.70.70.10">
    <property type="entry name" value="Glucose Permease (Domain IIA)"/>
    <property type="match status" value="1"/>
</dbReference>
<dbReference type="InterPro" id="IPR011055">
    <property type="entry name" value="Dup_hybrid_motif"/>
</dbReference>
<dbReference type="SMART" id="SM00257">
    <property type="entry name" value="LysM"/>
    <property type="match status" value="2"/>
</dbReference>
<dbReference type="CDD" id="cd00118">
    <property type="entry name" value="LysM"/>
    <property type="match status" value="2"/>
</dbReference>
<evidence type="ECO:0000313" key="6">
    <source>
        <dbReference type="Proteomes" id="UP000332515"/>
    </source>
</evidence>
<feature type="region of interest" description="Disordered" evidence="2">
    <location>
        <begin position="60"/>
        <end position="86"/>
    </location>
</feature>
<dbReference type="GO" id="GO:0004222">
    <property type="term" value="F:metalloendopeptidase activity"/>
    <property type="evidence" value="ECO:0007669"/>
    <property type="project" value="TreeGrafter"/>
</dbReference>
<dbReference type="InterPro" id="IPR036779">
    <property type="entry name" value="LysM_dom_sf"/>
</dbReference>
<evidence type="ECO:0000313" key="5">
    <source>
        <dbReference type="EMBL" id="MQT14454.1"/>
    </source>
</evidence>
<evidence type="ECO:0000259" key="4">
    <source>
        <dbReference type="PROSITE" id="PS51782"/>
    </source>
</evidence>
<dbReference type="Pfam" id="PF01476">
    <property type="entry name" value="LysM"/>
    <property type="match status" value="2"/>
</dbReference>
<dbReference type="SUPFAM" id="SSF54106">
    <property type="entry name" value="LysM domain"/>
    <property type="match status" value="2"/>
</dbReference>
<comment type="similarity">
    <text evidence="1">Belongs to the E.coli NlpD/Haemophilus LppB family.</text>
</comment>
<proteinExistence type="inferred from homology"/>
<dbReference type="Pfam" id="PF01551">
    <property type="entry name" value="Peptidase_M23"/>
    <property type="match status" value="1"/>
</dbReference>
<feature type="compositionally biased region" description="Low complexity" evidence="2">
    <location>
        <begin position="271"/>
        <end position="289"/>
    </location>
</feature>
<gene>
    <name evidence="5" type="ORF">F0357_17715</name>
</gene>
<feature type="signal peptide" evidence="3">
    <location>
        <begin position="1"/>
        <end position="25"/>
    </location>
</feature>
<dbReference type="CDD" id="cd12797">
    <property type="entry name" value="M23_peptidase"/>
    <property type="match status" value="1"/>
</dbReference>
<organism evidence="5 6">
    <name type="scientific">Segnochrobactrum spirostomi</name>
    <dbReference type="NCBI Taxonomy" id="2608987"/>
    <lineage>
        <taxon>Bacteria</taxon>
        <taxon>Pseudomonadati</taxon>
        <taxon>Pseudomonadota</taxon>
        <taxon>Alphaproteobacteria</taxon>
        <taxon>Hyphomicrobiales</taxon>
        <taxon>Segnochrobactraceae</taxon>
        <taxon>Segnochrobactrum</taxon>
    </lineage>
</organism>
<dbReference type="SUPFAM" id="SSF51261">
    <property type="entry name" value="Duplicated hybrid motif"/>
    <property type="match status" value="1"/>
</dbReference>
<dbReference type="Gene3D" id="3.10.350.10">
    <property type="entry name" value="LysM domain"/>
    <property type="match status" value="2"/>
</dbReference>